<evidence type="ECO:0000313" key="6">
    <source>
        <dbReference type="Proteomes" id="UP001344888"/>
    </source>
</evidence>
<dbReference type="PROSITE" id="PS51000">
    <property type="entry name" value="HTH_DEOR_2"/>
    <property type="match status" value="1"/>
</dbReference>
<evidence type="ECO:0000313" key="5">
    <source>
        <dbReference type="EMBL" id="MEC1180620.1"/>
    </source>
</evidence>
<dbReference type="InterPro" id="IPR001034">
    <property type="entry name" value="DeoR_HTH"/>
</dbReference>
<dbReference type="EMBL" id="JARSFG010000036">
    <property type="protein sequence ID" value="MEC1180620.1"/>
    <property type="molecule type" value="Genomic_DNA"/>
</dbReference>
<sequence length="263" mass="29524">MVSSIQHRRNEISKLVNQKNYVEISDLSNRFNVSEMTIRRDLEKMENEGLLIRVLGGAKPIQKSFVEDNLNLRASENLLSKQVMAREAVKLIQDGDVIGFDASTSAAEVAKLVKDLKNITVVTNNITIALDLISSEITTILLGGYVRPNSISTMGTSLKKYMESINIDKMFISARGLTLQEGLTDSTIDEGEAKQAMIHKSNHIIALVDHSKIGVKKLFQVIPSDEINTIIVNEYDSFTEEQKEVISEFKKNHLDFRLIKNDE</sequence>
<dbReference type="AlphaFoldDB" id="A0AAW9NX22"/>
<keyword evidence="6" id="KW-1185">Reference proteome</keyword>
<dbReference type="InterPro" id="IPR036390">
    <property type="entry name" value="WH_DNA-bd_sf"/>
</dbReference>
<dbReference type="InterPro" id="IPR014036">
    <property type="entry name" value="DeoR-like_C"/>
</dbReference>
<dbReference type="Pfam" id="PF08220">
    <property type="entry name" value="HTH_DeoR"/>
    <property type="match status" value="1"/>
</dbReference>
<dbReference type="Gene3D" id="3.40.50.1360">
    <property type="match status" value="1"/>
</dbReference>
<reference evidence="5 6" key="1">
    <citation type="submission" date="2023-03" db="EMBL/GenBank/DDBJ databases">
        <title>Bacillus Genome Sequencing.</title>
        <authorList>
            <person name="Dunlap C."/>
        </authorList>
    </citation>
    <scope>NUCLEOTIDE SEQUENCE [LARGE SCALE GENOMIC DNA]</scope>
    <source>
        <strain evidence="5 6">B-59205</strain>
    </source>
</reference>
<dbReference type="GO" id="GO:0003677">
    <property type="term" value="F:DNA binding"/>
    <property type="evidence" value="ECO:0007669"/>
    <property type="project" value="UniProtKB-KW"/>
</dbReference>
<dbReference type="InterPro" id="IPR037171">
    <property type="entry name" value="NagB/RpiA_transferase-like"/>
</dbReference>
<proteinExistence type="predicted"/>
<dbReference type="SMART" id="SM00420">
    <property type="entry name" value="HTH_DEOR"/>
    <property type="match status" value="1"/>
</dbReference>
<dbReference type="Proteomes" id="UP001344888">
    <property type="component" value="Unassembled WGS sequence"/>
</dbReference>
<protein>
    <submittedName>
        <fullName evidence="5">DeoR/GlpR family DNA-binding transcription regulator</fullName>
    </submittedName>
</protein>
<gene>
    <name evidence="5" type="ORF">P9B03_19335</name>
</gene>
<dbReference type="InterPro" id="IPR050313">
    <property type="entry name" value="Carb_Metab_HTH_regulators"/>
</dbReference>
<name>A0AAW9NX22_9BACL</name>
<keyword evidence="2 5" id="KW-0238">DNA-binding</keyword>
<evidence type="ECO:0000256" key="3">
    <source>
        <dbReference type="ARBA" id="ARBA00023163"/>
    </source>
</evidence>
<dbReference type="RefSeq" id="WP_326125142.1">
    <property type="nucleotide sequence ID" value="NZ_JARSFG010000036.1"/>
</dbReference>
<keyword evidence="1" id="KW-0805">Transcription regulation</keyword>
<evidence type="ECO:0000256" key="2">
    <source>
        <dbReference type="ARBA" id="ARBA00023125"/>
    </source>
</evidence>
<dbReference type="InterPro" id="IPR018356">
    <property type="entry name" value="Tscrpt_reg_HTH_DeoR_CS"/>
</dbReference>
<dbReference type="Gene3D" id="1.10.10.10">
    <property type="entry name" value="Winged helix-like DNA-binding domain superfamily/Winged helix DNA-binding domain"/>
    <property type="match status" value="1"/>
</dbReference>
<dbReference type="PRINTS" id="PR00037">
    <property type="entry name" value="HTHLACR"/>
</dbReference>
<evidence type="ECO:0000256" key="1">
    <source>
        <dbReference type="ARBA" id="ARBA00023015"/>
    </source>
</evidence>
<dbReference type="SUPFAM" id="SSF46785">
    <property type="entry name" value="Winged helix' DNA-binding domain"/>
    <property type="match status" value="1"/>
</dbReference>
<dbReference type="PANTHER" id="PTHR30363:SF44">
    <property type="entry name" value="AGA OPERON TRANSCRIPTIONAL REPRESSOR-RELATED"/>
    <property type="match status" value="1"/>
</dbReference>
<accession>A0AAW9NX22</accession>
<dbReference type="PROSITE" id="PS00894">
    <property type="entry name" value="HTH_DEOR_1"/>
    <property type="match status" value="1"/>
</dbReference>
<dbReference type="Pfam" id="PF00455">
    <property type="entry name" value="DeoRC"/>
    <property type="match status" value="1"/>
</dbReference>
<feature type="domain" description="HTH deoR-type" evidence="4">
    <location>
        <begin position="5"/>
        <end position="60"/>
    </location>
</feature>
<keyword evidence="3" id="KW-0804">Transcription</keyword>
<dbReference type="SUPFAM" id="SSF100950">
    <property type="entry name" value="NagB/RpiA/CoA transferase-like"/>
    <property type="match status" value="1"/>
</dbReference>
<dbReference type="PANTHER" id="PTHR30363">
    <property type="entry name" value="HTH-TYPE TRANSCRIPTIONAL REGULATOR SRLR-RELATED"/>
    <property type="match status" value="1"/>
</dbReference>
<dbReference type="GO" id="GO:0003700">
    <property type="term" value="F:DNA-binding transcription factor activity"/>
    <property type="evidence" value="ECO:0007669"/>
    <property type="project" value="InterPro"/>
</dbReference>
<organism evidence="5 6">
    <name type="scientific">Metasolibacillus meyeri</name>
    <dbReference type="NCBI Taxonomy" id="1071052"/>
    <lineage>
        <taxon>Bacteria</taxon>
        <taxon>Bacillati</taxon>
        <taxon>Bacillota</taxon>
        <taxon>Bacilli</taxon>
        <taxon>Bacillales</taxon>
        <taxon>Caryophanaceae</taxon>
        <taxon>Metasolibacillus</taxon>
    </lineage>
</organism>
<dbReference type="InterPro" id="IPR036388">
    <property type="entry name" value="WH-like_DNA-bd_sf"/>
</dbReference>
<comment type="caution">
    <text evidence="5">The sequence shown here is derived from an EMBL/GenBank/DDBJ whole genome shotgun (WGS) entry which is preliminary data.</text>
</comment>
<dbReference type="SMART" id="SM01134">
    <property type="entry name" value="DeoRC"/>
    <property type="match status" value="1"/>
</dbReference>
<evidence type="ECO:0000259" key="4">
    <source>
        <dbReference type="PROSITE" id="PS51000"/>
    </source>
</evidence>